<dbReference type="OrthoDB" id="2281596at2759"/>
<dbReference type="Proteomes" id="UP000093000">
    <property type="component" value="Unassembled WGS sequence"/>
</dbReference>
<comment type="caution">
    <text evidence="1">The sequence shown here is derived from an EMBL/GenBank/DDBJ whole genome shotgun (WGS) entry which is preliminary data.</text>
</comment>
<gene>
    <name evidence="1" type="ORF">A0J61_10675</name>
</gene>
<evidence type="ECO:0000313" key="2">
    <source>
        <dbReference type="Proteomes" id="UP000093000"/>
    </source>
</evidence>
<organism evidence="1 2">
    <name type="scientific">Choanephora cucurbitarum</name>
    <dbReference type="NCBI Taxonomy" id="101091"/>
    <lineage>
        <taxon>Eukaryota</taxon>
        <taxon>Fungi</taxon>
        <taxon>Fungi incertae sedis</taxon>
        <taxon>Mucoromycota</taxon>
        <taxon>Mucoromycotina</taxon>
        <taxon>Mucoromycetes</taxon>
        <taxon>Mucorales</taxon>
        <taxon>Mucorineae</taxon>
        <taxon>Choanephoraceae</taxon>
        <taxon>Choanephoroideae</taxon>
        <taxon>Choanephora</taxon>
    </lineage>
</organism>
<dbReference type="InParanoid" id="A0A1C7MXZ7"/>
<name>A0A1C7MXZ7_9FUNG</name>
<proteinExistence type="predicted"/>
<protein>
    <submittedName>
        <fullName evidence="1">Uncharacterized protein</fullName>
    </submittedName>
</protein>
<dbReference type="AlphaFoldDB" id="A0A1C7MXZ7"/>
<keyword evidence="2" id="KW-1185">Reference proteome</keyword>
<reference evidence="1 2" key="1">
    <citation type="submission" date="2016-03" db="EMBL/GenBank/DDBJ databases">
        <title>Choanephora cucurbitarum.</title>
        <authorList>
            <person name="Min B."/>
            <person name="Park H."/>
            <person name="Park J.-H."/>
            <person name="Shin H.-D."/>
            <person name="Choi I.-G."/>
        </authorList>
    </citation>
    <scope>NUCLEOTIDE SEQUENCE [LARGE SCALE GENOMIC DNA]</scope>
    <source>
        <strain evidence="1 2">KUS-F28377</strain>
    </source>
</reference>
<accession>A0A1C7MXZ7</accession>
<dbReference type="EMBL" id="LUGH01001306">
    <property type="protein sequence ID" value="OBZ81276.1"/>
    <property type="molecule type" value="Genomic_DNA"/>
</dbReference>
<evidence type="ECO:0000313" key="1">
    <source>
        <dbReference type="EMBL" id="OBZ81276.1"/>
    </source>
</evidence>
<sequence length="313" mass="34872">MAPDEQNDTIQVGTESEQRKLQVVLVDYSHKATSSVKLYLTMDFSSACTTYLQNTNSEPSFADFVHQNKQPLIEEKDRVSNLKSTIKKIFISVAAKLNIKVKMGKPDWSFLDSDDQRKTTESNSTLASSSNVFNSSMSSVAKFALPEYDNSSNVIYEVQGVPIKFFLKICKKTSNICLLRDLDALLSLSGVVVVVKGDKLLFSSENKIYDQQIAALIADEQKMTAEEKSKIVLVVSWYSYDSRFNFIKDMATIGSETSDELIKCIVNVILGIEANLTPVPIKHSEMHLQASFIHPLIDDMTKNAANVVPLCSN</sequence>